<keyword evidence="1" id="KW-1133">Transmembrane helix</keyword>
<dbReference type="RefSeq" id="WP_107826771.1">
    <property type="nucleotide sequence ID" value="NZ_CP160205.1"/>
</dbReference>
<accession>A0A2T5JG22</accession>
<evidence type="ECO:0000313" key="2">
    <source>
        <dbReference type="EMBL" id="PTR01377.1"/>
    </source>
</evidence>
<dbReference type="OrthoDB" id="1525231at2"/>
<gene>
    <name evidence="2" type="ORF">C8P68_101611</name>
</gene>
<organism evidence="2 3">
    <name type="scientific">Mucilaginibacter yixingensis</name>
    <dbReference type="NCBI Taxonomy" id="1295612"/>
    <lineage>
        <taxon>Bacteria</taxon>
        <taxon>Pseudomonadati</taxon>
        <taxon>Bacteroidota</taxon>
        <taxon>Sphingobacteriia</taxon>
        <taxon>Sphingobacteriales</taxon>
        <taxon>Sphingobacteriaceae</taxon>
        <taxon>Mucilaginibacter</taxon>
    </lineage>
</organism>
<feature type="transmembrane region" description="Helical" evidence="1">
    <location>
        <begin position="40"/>
        <end position="62"/>
    </location>
</feature>
<comment type="caution">
    <text evidence="2">The sequence shown here is derived from an EMBL/GenBank/DDBJ whole genome shotgun (WGS) entry which is preliminary data.</text>
</comment>
<dbReference type="AlphaFoldDB" id="A0A2T5JG22"/>
<name>A0A2T5JG22_9SPHI</name>
<dbReference type="Proteomes" id="UP000244168">
    <property type="component" value="Unassembled WGS sequence"/>
</dbReference>
<dbReference type="EMBL" id="QAOQ01000001">
    <property type="protein sequence ID" value="PTR01377.1"/>
    <property type="molecule type" value="Genomic_DNA"/>
</dbReference>
<keyword evidence="3" id="KW-1185">Reference proteome</keyword>
<feature type="transmembrane region" description="Helical" evidence="1">
    <location>
        <begin position="82"/>
        <end position="105"/>
    </location>
</feature>
<proteinExistence type="predicted"/>
<sequence length="111" mass="12159">MLFILILILTLISGFITPWWAIAIICFVMALYAGKKPAQAFWSGFGAVFIVWTVLALVKSIPNDHLLAARMATVFNLPHWTLLLFVVSLVGGLVGGMSALSGFLVRRIVIK</sequence>
<keyword evidence="1" id="KW-0472">Membrane</keyword>
<feature type="transmembrane region" description="Helical" evidence="1">
    <location>
        <begin position="6"/>
        <end position="33"/>
    </location>
</feature>
<evidence type="ECO:0000256" key="1">
    <source>
        <dbReference type="SAM" id="Phobius"/>
    </source>
</evidence>
<protein>
    <submittedName>
        <fullName evidence="2">Uncharacterized protein</fullName>
    </submittedName>
</protein>
<reference evidence="2 3" key="1">
    <citation type="submission" date="2018-04" db="EMBL/GenBank/DDBJ databases">
        <title>Genomic Encyclopedia of Archaeal and Bacterial Type Strains, Phase II (KMG-II): from individual species to whole genera.</title>
        <authorList>
            <person name="Goeker M."/>
        </authorList>
    </citation>
    <scope>NUCLEOTIDE SEQUENCE [LARGE SCALE GENOMIC DNA]</scope>
    <source>
        <strain evidence="2 3">DSM 26809</strain>
    </source>
</reference>
<evidence type="ECO:0000313" key="3">
    <source>
        <dbReference type="Proteomes" id="UP000244168"/>
    </source>
</evidence>
<keyword evidence="1" id="KW-0812">Transmembrane</keyword>